<feature type="binding site" evidence="8">
    <location>
        <position position="270"/>
    </location>
    <ligand>
        <name>Zn(2+)</name>
        <dbReference type="ChEBI" id="CHEBI:29105"/>
        <label>2</label>
        <note>catalytic</note>
    </ligand>
</feature>
<feature type="binding site" evidence="8">
    <location>
        <position position="211"/>
    </location>
    <ligand>
        <name>Zn(2+)</name>
        <dbReference type="ChEBI" id="CHEBI:29105"/>
        <label>1</label>
        <note>catalytic</note>
    </ligand>
</feature>
<dbReference type="SUPFAM" id="SSF56281">
    <property type="entry name" value="Metallo-hydrolase/oxidoreductase"/>
    <property type="match status" value="1"/>
</dbReference>
<dbReference type="PANTHER" id="PTHR46018:SF2">
    <property type="entry name" value="ZINC PHOSPHODIESTERASE ELAC PROTEIN 1"/>
    <property type="match status" value="1"/>
</dbReference>
<feature type="active site" description="Proton acceptor" evidence="8">
    <location>
        <position position="66"/>
    </location>
</feature>
<evidence type="ECO:0000313" key="9">
    <source>
        <dbReference type="EMBL" id="GAA3713061.1"/>
    </source>
</evidence>
<evidence type="ECO:0000256" key="7">
    <source>
        <dbReference type="ARBA" id="ARBA00022833"/>
    </source>
</evidence>
<dbReference type="InterPro" id="IPR036866">
    <property type="entry name" value="RibonucZ/Hydroxyglut_hydro"/>
</dbReference>
<keyword evidence="2 8" id="KW-0819">tRNA processing</keyword>
<dbReference type="HAMAP" id="MF_01818">
    <property type="entry name" value="RNase_Z_BN"/>
    <property type="match status" value="1"/>
</dbReference>
<feature type="binding site" evidence="8">
    <location>
        <position position="64"/>
    </location>
    <ligand>
        <name>Zn(2+)</name>
        <dbReference type="ChEBI" id="CHEBI:29105"/>
        <label>1</label>
        <note>catalytic</note>
    </ligand>
</feature>
<dbReference type="Proteomes" id="UP001501479">
    <property type="component" value="Unassembled WGS sequence"/>
</dbReference>
<feature type="binding site" evidence="8">
    <location>
        <position position="66"/>
    </location>
    <ligand>
        <name>Zn(2+)</name>
        <dbReference type="ChEBI" id="CHEBI:29105"/>
        <label>2</label>
        <note>catalytic</note>
    </ligand>
</feature>
<proteinExistence type="inferred from homology"/>
<keyword evidence="3 8" id="KW-0540">Nuclease</keyword>
<comment type="subunit">
    <text evidence="1 8">Homodimer.</text>
</comment>
<dbReference type="EMBL" id="BAABDS010000032">
    <property type="protein sequence ID" value="GAA3713061.1"/>
    <property type="molecule type" value="Genomic_DNA"/>
</dbReference>
<evidence type="ECO:0000256" key="8">
    <source>
        <dbReference type="HAMAP-Rule" id="MF_01818"/>
    </source>
</evidence>
<comment type="catalytic activity">
    <reaction evidence="8">
        <text>Endonucleolytic cleavage of RNA, removing extra 3' nucleotides from tRNA precursor, generating 3' termini of tRNAs. A 3'-hydroxy group is left at the tRNA terminus and a 5'-phosphoryl group is left at the trailer molecule.</text>
        <dbReference type="EC" id="3.1.26.11"/>
    </reaction>
</comment>
<feature type="binding site" evidence="8">
    <location>
        <position position="140"/>
    </location>
    <ligand>
        <name>Zn(2+)</name>
        <dbReference type="ChEBI" id="CHEBI:29105"/>
        <label>1</label>
        <note>catalytic</note>
    </ligand>
</feature>
<dbReference type="CDD" id="cd07717">
    <property type="entry name" value="RNaseZ_ZiPD-like_MBL-fold"/>
    <property type="match status" value="1"/>
</dbReference>
<comment type="similarity">
    <text evidence="8">Belongs to the RNase Z family.</text>
</comment>
<dbReference type="InterPro" id="IPR013471">
    <property type="entry name" value="RNase_Z/BN"/>
</dbReference>
<dbReference type="Gene3D" id="3.60.15.10">
    <property type="entry name" value="Ribonuclease Z/Hydroxyacylglutathione hydrolase-like"/>
    <property type="match status" value="1"/>
</dbReference>
<keyword evidence="7 8" id="KW-0862">Zinc</keyword>
<evidence type="ECO:0000256" key="1">
    <source>
        <dbReference type="ARBA" id="ARBA00011738"/>
    </source>
</evidence>
<evidence type="ECO:0000256" key="2">
    <source>
        <dbReference type="ARBA" id="ARBA00022694"/>
    </source>
</evidence>
<gene>
    <name evidence="8" type="primary">rnz</name>
    <name evidence="9" type="ORF">GCM10022421_20380</name>
</gene>
<keyword evidence="10" id="KW-1185">Reference proteome</keyword>
<organism evidence="9 10">
    <name type="scientific">Oceanisphaera sediminis</name>
    <dbReference type="NCBI Taxonomy" id="981381"/>
    <lineage>
        <taxon>Bacteria</taxon>
        <taxon>Pseudomonadati</taxon>
        <taxon>Pseudomonadota</taxon>
        <taxon>Gammaproteobacteria</taxon>
        <taxon>Aeromonadales</taxon>
        <taxon>Aeromonadaceae</taxon>
        <taxon>Oceanisphaera</taxon>
    </lineage>
</organism>
<feature type="binding site" evidence="8">
    <location>
        <position position="211"/>
    </location>
    <ligand>
        <name>Zn(2+)</name>
        <dbReference type="ChEBI" id="CHEBI:29105"/>
        <label>2</label>
        <note>catalytic</note>
    </ligand>
</feature>
<evidence type="ECO:0000256" key="6">
    <source>
        <dbReference type="ARBA" id="ARBA00022801"/>
    </source>
</evidence>
<dbReference type="PANTHER" id="PTHR46018">
    <property type="entry name" value="ZINC PHOSPHODIESTERASE ELAC PROTEIN 1"/>
    <property type="match status" value="1"/>
</dbReference>
<comment type="caution">
    <text evidence="9">The sequence shown here is derived from an EMBL/GenBank/DDBJ whole genome shotgun (WGS) entry which is preliminary data.</text>
</comment>
<protein>
    <recommendedName>
        <fullName evidence="8">Ribonuclease Z</fullName>
        <shortName evidence="8">RNase Z</shortName>
        <ecNumber evidence="8">3.1.26.11</ecNumber>
    </recommendedName>
    <alternativeName>
        <fullName evidence="8">tRNA 3 endonuclease</fullName>
    </alternativeName>
    <alternativeName>
        <fullName evidence="8">tRNase Z</fullName>
    </alternativeName>
</protein>
<feature type="binding site" evidence="8">
    <location>
        <position position="62"/>
    </location>
    <ligand>
        <name>Zn(2+)</name>
        <dbReference type="ChEBI" id="CHEBI:29105"/>
        <label>1</label>
        <note>catalytic</note>
    </ligand>
</feature>
<dbReference type="Pfam" id="PF23023">
    <property type="entry name" value="Anti-Pycsar_Apyc1"/>
    <property type="match status" value="1"/>
</dbReference>
<feature type="binding site" evidence="8">
    <location>
        <position position="67"/>
    </location>
    <ligand>
        <name>Zn(2+)</name>
        <dbReference type="ChEBI" id="CHEBI:29105"/>
        <label>2</label>
        <note>catalytic</note>
    </ligand>
</feature>
<evidence type="ECO:0000313" key="10">
    <source>
        <dbReference type="Proteomes" id="UP001501479"/>
    </source>
</evidence>
<sequence length="332" mass="35449">MELIFLGTSSGSPTKSRNVSGLALKKVGARPWILIDCGEATQHRLLHTPLSLNNLHAICITHVHGDHCYGLPGLLASAAMAGRTAPLTIIGPAGLQGWIAATQQATHLTLPYSLHFIDVAALTGVVAMEGFNISALPLSHRVPSFGYEFVETGLPRKLDVAKLKADGIEPGPLWGRLQRGEVVTLANGRVLDGHDYQLAMRVPRKVIIGGDNDNPALLAECVHSANVLVHEATFTLAIANKVGPGPQHSSAMAIAQFAAEASVPNLILTHFSPRYKDGGPGISIRDIEQEARAHYGGKLFLARDLEVFHLNREGELSRMQDGSPAFAGMTAR</sequence>
<accession>A0ABP7E1L4</accession>
<name>A0ABP7E1L4_9GAMM</name>
<reference evidence="10" key="1">
    <citation type="journal article" date="2019" name="Int. J. Syst. Evol. Microbiol.">
        <title>The Global Catalogue of Microorganisms (GCM) 10K type strain sequencing project: providing services to taxonomists for standard genome sequencing and annotation.</title>
        <authorList>
            <consortium name="The Broad Institute Genomics Platform"/>
            <consortium name="The Broad Institute Genome Sequencing Center for Infectious Disease"/>
            <person name="Wu L."/>
            <person name="Ma J."/>
        </authorList>
    </citation>
    <scope>NUCLEOTIDE SEQUENCE [LARGE SCALE GENOMIC DNA]</scope>
    <source>
        <strain evidence="10">JCM 17329</strain>
    </source>
</reference>
<keyword evidence="4 8" id="KW-0479">Metal-binding</keyword>
<keyword evidence="5 8" id="KW-0255">Endonuclease</keyword>
<dbReference type="EC" id="3.1.26.11" evidence="8"/>
<evidence type="ECO:0000256" key="5">
    <source>
        <dbReference type="ARBA" id="ARBA00022759"/>
    </source>
</evidence>
<comment type="cofactor">
    <cofactor evidence="8">
        <name>Zn(2+)</name>
        <dbReference type="ChEBI" id="CHEBI:29105"/>
    </cofactor>
    <text evidence="8">Binds 2 Zn(2+) ions.</text>
</comment>
<comment type="function">
    <text evidence="8">Zinc phosphodiesterase, which displays some tRNA 3'-processing endonuclease activity. Probably involved in tRNA maturation, by removing a 3'-trailer from precursor tRNA.</text>
</comment>
<dbReference type="RefSeq" id="WP_344964758.1">
    <property type="nucleotide sequence ID" value="NZ_BAABDS010000032.1"/>
</dbReference>
<evidence type="ECO:0000256" key="3">
    <source>
        <dbReference type="ARBA" id="ARBA00022722"/>
    </source>
</evidence>
<evidence type="ECO:0000256" key="4">
    <source>
        <dbReference type="ARBA" id="ARBA00022723"/>
    </source>
</evidence>
<keyword evidence="6 8" id="KW-0378">Hydrolase</keyword>